<keyword evidence="1" id="KW-0862">Zinc</keyword>
<keyword evidence="5" id="KW-1185">Reference proteome</keyword>
<feature type="domain" description="B box-type" evidence="3">
    <location>
        <begin position="18"/>
        <end position="60"/>
    </location>
</feature>
<dbReference type="PANTHER" id="PTHR25462:SF291">
    <property type="entry name" value="E3 UBIQUITIN-PROTEIN LIGASE TRIM45"/>
    <property type="match status" value="1"/>
</dbReference>
<feature type="domain" description="B box-type" evidence="3">
    <location>
        <begin position="70"/>
        <end position="110"/>
    </location>
</feature>
<keyword evidence="1" id="KW-0863">Zinc-finger</keyword>
<dbReference type="Gene3D" id="2.120.10.30">
    <property type="entry name" value="TolB, C-terminal domain"/>
    <property type="match status" value="1"/>
</dbReference>
<dbReference type="Proteomes" id="UP001186944">
    <property type="component" value="Unassembled WGS sequence"/>
</dbReference>
<dbReference type="SMART" id="SM00336">
    <property type="entry name" value="BBOX"/>
    <property type="match status" value="2"/>
</dbReference>
<dbReference type="PROSITE" id="PS50119">
    <property type="entry name" value="ZF_BBOX"/>
    <property type="match status" value="2"/>
</dbReference>
<dbReference type="GO" id="GO:0061630">
    <property type="term" value="F:ubiquitin protein ligase activity"/>
    <property type="evidence" value="ECO:0007669"/>
    <property type="project" value="TreeGrafter"/>
</dbReference>
<proteinExistence type="predicted"/>
<evidence type="ECO:0000313" key="4">
    <source>
        <dbReference type="EMBL" id="KAK3105195.1"/>
    </source>
</evidence>
<keyword evidence="1" id="KW-0479">Metal-binding</keyword>
<sequence>MAFASSRIDAQEAIIKPCDLCEDDEDVNWFCKDCHQNLCDKCKRTHLRSTVSKSHDLISIAEGLTIGRRSMTYICNDHGDIFQFFCQTCDRNICSRCLFMEHKKHDFIDLRELQTQVKKQVEEIVREKEEERNKMTSNYDELVQSEKESETYLKVQCANIDDRVKVIQCKADEEGEMLKASLSSAMEEQNKEIKDGKTKLQANIRDYDEEIQNVRQELRLQLTSSLNSFVKETTFKLKALRSISISTPSMSRLFVEGTSDKTHIREMIGNIGTPTKGAGIEGITEKEEIQRPCRVLSAQDFVKAVKLNRLEYCASICLSKDGSIWIGGLGFVYKVSADLSTVHHGISNLFVSSCRYIACLQSGDAVVSYGESMVDKFTSDGRRVEFTDLTPRMGTDIAVTNHDLVAINVDRESLVIFSNEGQRLKEIKVDGGIKAFCADREGNFIIAQRNSSTLTLLDGRNGIIKTTWTWHLSPSDISRFTCDRHGNVLVTNRKKNIYFFDKNGEAKDTFTVEKGTIIGICSNQKDHLLILISDTNNTEKLLVAKYLR</sequence>
<dbReference type="PANTHER" id="PTHR25462">
    <property type="entry name" value="BONUS, ISOFORM C-RELATED"/>
    <property type="match status" value="1"/>
</dbReference>
<organism evidence="4 5">
    <name type="scientific">Pinctada imbricata</name>
    <name type="common">Atlantic pearl-oyster</name>
    <name type="synonym">Pinctada martensii</name>
    <dbReference type="NCBI Taxonomy" id="66713"/>
    <lineage>
        <taxon>Eukaryota</taxon>
        <taxon>Metazoa</taxon>
        <taxon>Spiralia</taxon>
        <taxon>Lophotrochozoa</taxon>
        <taxon>Mollusca</taxon>
        <taxon>Bivalvia</taxon>
        <taxon>Autobranchia</taxon>
        <taxon>Pteriomorphia</taxon>
        <taxon>Pterioida</taxon>
        <taxon>Pterioidea</taxon>
        <taxon>Pteriidae</taxon>
        <taxon>Pinctada</taxon>
    </lineage>
</organism>
<gene>
    <name evidence="4" type="ORF">FSP39_019552</name>
</gene>
<dbReference type="InterPro" id="IPR047153">
    <property type="entry name" value="TRIM45/56/19-like"/>
</dbReference>
<evidence type="ECO:0000256" key="1">
    <source>
        <dbReference type="PROSITE-ProRule" id="PRU00024"/>
    </source>
</evidence>
<evidence type="ECO:0000256" key="2">
    <source>
        <dbReference type="SAM" id="Coils"/>
    </source>
</evidence>
<reference evidence="4" key="1">
    <citation type="submission" date="2019-08" db="EMBL/GenBank/DDBJ databases">
        <title>The improved chromosome-level genome for the pearl oyster Pinctada fucata martensii using PacBio sequencing and Hi-C.</title>
        <authorList>
            <person name="Zheng Z."/>
        </authorList>
    </citation>
    <scope>NUCLEOTIDE SEQUENCE</scope>
    <source>
        <strain evidence="4">ZZ-2019</strain>
        <tissue evidence="4">Adductor muscle</tissue>
    </source>
</reference>
<name>A0AA88YHG3_PINIB</name>
<protein>
    <recommendedName>
        <fullName evidence="3">B box-type domain-containing protein</fullName>
    </recommendedName>
</protein>
<dbReference type="Gene3D" id="4.10.830.40">
    <property type="match status" value="1"/>
</dbReference>
<comment type="caution">
    <text evidence="4">The sequence shown here is derived from an EMBL/GenBank/DDBJ whole genome shotgun (WGS) entry which is preliminary data.</text>
</comment>
<dbReference type="InterPro" id="IPR000315">
    <property type="entry name" value="Znf_B-box"/>
</dbReference>
<dbReference type="InterPro" id="IPR011042">
    <property type="entry name" value="6-blade_b-propeller_TolB-like"/>
</dbReference>
<feature type="coiled-coil region" evidence="2">
    <location>
        <begin position="190"/>
        <end position="217"/>
    </location>
</feature>
<dbReference type="SUPFAM" id="SSF57845">
    <property type="entry name" value="B-box zinc-binding domain"/>
    <property type="match status" value="1"/>
</dbReference>
<dbReference type="SUPFAM" id="SSF63829">
    <property type="entry name" value="Calcium-dependent phosphotriesterase"/>
    <property type="match status" value="1"/>
</dbReference>
<evidence type="ECO:0000313" key="5">
    <source>
        <dbReference type="Proteomes" id="UP001186944"/>
    </source>
</evidence>
<dbReference type="Pfam" id="PF00643">
    <property type="entry name" value="zf-B_box"/>
    <property type="match status" value="1"/>
</dbReference>
<dbReference type="EMBL" id="VSWD01000004">
    <property type="protein sequence ID" value="KAK3105195.1"/>
    <property type="molecule type" value="Genomic_DNA"/>
</dbReference>
<dbReference type="GO" id="GO:0008270">
    <property type="term" value="F:zinc ion binding"/>
    <property type="evidence" value="ECO:0007669"/>
    <property type="project" value="UniProtKB-KW"/>
</dbReference>
<evidence type="ECO:0000259" key="3">
    <source>
        <dbReference type="PROSITE" id="PS50119"/>
    </source>
</evidence>
<feature type="coiled-coil region" evidence="2">
    <location>
        <begin position="110"/>
        <end position="145"/>
    </location>
</feature>
<dbReference type="AlphaFoldDB" id="A0AA88YHG3"/>
<keyword evidence="2" id="KW-0175">Coiled coil</keyword>
<accession>A0AA88YHG3</accession>
<dbReference type="Gene3D" id="3.30.160.60">
    <property type="entry name" value="Classic Zinc Finger"/>
    <property type="match status" value="1"/>
</dbReference>